<dbReference type="AlphaFoldDB" id="A0A0D0CJ24"/>
<gene>
    <name evidence="1" type="ORF">PAXRUDRAFT_19198</name>
</gene>
<accession>A0A0D0CJ24</accession>
<sequence>MPPSVLTAVLARSTPLAAKKLAEQVAFEAAAVWLHVLALTIPGDADNLIEERDMWSNEWNVAMDVMARVNVGTLAKGLTLQLPTAIIPSIQEADDAFG</sequence>
<dbReference type="HOGENOM" id="CLU_174974_0_0_1"/>
<protein>
    <submittedName>
        <fullName evidence="1">Uncharacterized protein</fullName>
    </submittedName>
</protein>
<reference evidence="2" key="2">
    <citation type="submission" date="2015-01" db="EMBL/GenBank/DDBJ databases">
        <title>Evolutionary Origins and Diversification of the Mycorrhizal Mutualists.</title>
        <authorList>
            <consortium name="DOE Joint Genome Institute"/>
            <consortium name="Mycorrhizal Genomics Consortium"/>
            <person name="Kohler A."/>
            <person name="Kuo A."/>
            <person name="Nagy L.G."/>
            <person name="Floudas D."/>
            <person name="Copeland A."/>
            <person name="Barry K.W."/>
            <person name="Cichocki N."/>
            <person name="Veneault-Fourrey C."/>
            <person name="LaButti K."/>
            <person name="Lindquist E.A."/>
            <person name="Lipzen A."/>
            <person name="Lundell T."/>
            <person name="Morin E."/>
            <person name="Murat C."/>
            <person name="Riley R."/>
            <person name="Ohm R."/>
            <person name="Sun H."/>
            <person name="Tunlid A."/>
            <person name="Henrissat B."/>
            <person name="Grigoriev I.V."/>
            <person name="Hibbett D.S."/>
            <person name="Martin F."/>
        </authorList>
    </citation>
    <scope>NUCLEOTIDE SEQUENCE [LARGE SCALE GENOMIC DNA]</scope>
    <source>
        <strain evidence="2">Ve08.2h10</strain>
    </source>
</reference>
<name>A0A0D0CJ24_9AGAM</name>
<evidence type="ECO:0000313" key="2">
    <source>
        <dbReference type="Proteomes" id="UP000054538"/>
    </source>
</evidence>
<keyword evidence="2" id="KW-1185">Reference proteome</keyword>
<proteinExistence type="predicted"/>
<evidence type="ECO:0000313" key="1">
    <source>
        <dbReference type="EMBL" id="KIK75193.1"/>
    </source>
</evidence>
<dbReference type="EMBL" id="KN828276">
    <property type="protein sequence ID" value="KIK75193.1"/>
    <property type="molecule type" value="Genomic_DNA"/>
</dbReference>
<organism evidence="1 2">
    <name type="scientific">Paxillus rubicundulus Ve08.2h10</name>
    <dbReference type="NCBI Taxonomy" id="930991"/>
    <lineage>
        <taxon>Eukaryota</taxon>
        <taxon>Fungi</taxon>
        <taxon>Dikarya</taxon>
        <taxon>Basidiomycota</taxon>
        <taxon>Agaricomycotina</taxon>
        <taxon>Agaricomycetes</taxon>
        <taxon>Agaricomycetidae</taxon>
        <taxon>Boletales</taxon>
        <taxon>Paxilineae</taxon>
        <taxon>Paxillaceae</taxon>
        <taxon>Paxillus</taxon>
    </lineage>
</organism>
<dbReference type="Proteomes" id="UP000054538">
    <property type="component" value="Unassembled WGS sequence"/>
</dbReference>
<reference evidence="1 2" key="1">
    <citation type="submission" date="2014-04" db="EMBL/GenBank/DDBJ databases">
        <authorList>
            <consortium name="DOE Joint Genome Institute"/>
            <person name="Kuo A."/>
            <person name="Kohler A."/>
            <person name="Jargeat P."/>
            <person name="Nagy L.G."/>
            <person name="Floudas D."/>
            <person name="Copeland A."/>
            <person name="Barry K.W."/>
            <person name="Cichocki N."/>
            <person name="Veneault-Fourrey C."/>
            <person name="LaButti K."/>
            <person name="Lindquist E.A."/>
            <person name="Lipzen A."/>
            <person name="Lundell T."/>
            <person name="Morin E."/>
            <person name="Murat C."/>
            <person name="Sun H."/>
            <person name="Tunlid A."/>
            <person name="Henrissat B."/>
            <person name="Grigoriev I.V."/>
            <person name="Hibbett D.S."/>
            <person name="Martin F."/>
            <person name="Nordberg H.P."/>
            <person name="Cantor M.N."/>
            <person name="Hua S.X."/>
        </authorList>
    </citation>
    <scope>NUCLEOTIDE SEQUENCE [LARGE SCALE GENOMIC DNA]</scope>
    <source>
        <strain evidence="1 2">Ve08.2h10</strain>
    </source>
</reference>
<dbReference type="InParanoid" id="A0A0D0CJ24"/>